<feature type="domain" description="Ribonuclease H1 N-terminal" evidence="2">
    <location>
        <begin position="411"/>
        <end position="459"/>
    </location>
</feature>
<dbReference type="InterPro" id="IPR011320">
    <property type="entry name" value="RNase_H1_N"/>
</dbReference>
<feature type="region of interest" description="Disordered" evidence="1">
    <location>
        <begin position="1"/>
        <end position="26"/>
    </location>
</feature>
<dbReference type="Proteomes" id="UP001221757">
    <property type="component" value="Unassembled WGS sequence"/>
</dbReference>
<proteinExistence type="predicted"/>
<evidence type="ECO:0000256" key="1">
    <source>
        <dbReference type="SAM" id="MobiDB-lite"/>
    </source>
</evidence>
<dbReference type="AlphaFoldDB" id="A0AAD7DLD1"/>
<organism evidence="3 4">
    <name type="scientific">Mycena rosella</name>
    <name type="common">Pink bonnet</name>
    <name type="synonym">Agaricus rosellus</name>
    <dbReference type="NCBI Taxonomy" id="1033263"/>
    <lineage>
        <taxon>Eukaryota</taxon>
        <taxon>Fungi</taxon>
        <taxon>Dikarya</taxon>
        <taxon>Basidiomycota</taxon>
        <taxon>Agaricomycotina</taxon>
        <taxon>Agaricomycetes</taxon>
        <taxon>Agaricomycetidae</taxon>
        <taxon>Agaricales</taxon>
        <taxon>Marasmiineae</taxon>
        <taxon>Mycenaceae</taxon>
        <taxon>Mycena</taxon>
    </lineage>
</organism>
<reference evidence="3" key="1">
    <citation type="submission" date="2023-03" db="EMBL/GenBank/DDBJ databases">
        <title>Massive genome expansion in bonnet fungi (Mycena s.s.) driven by repeated elements and novel gene families across ecological guilds.</title>
        <authorList>
            <consortium name="Lawrence Berkeley National Laboratory"/>
            <person name="Harder C.B."/>
            <person name="Miyauchi S."/>
            <person name="Viragh M."/>
            <person name="Kuo A."/>
            <person name="Thoen E."/>
            <person name="Andreopoulos B."/>
            <person name="Lu D."/>
            <person name="Skrede I."/>
            <person name="Drula E."/>
            <person name="Henrissat B."/>
            <person name="Morin E."/>
            <person name="Kohler A."/>
            <person name="Barry K."/>
            <person name="LaButti K."/>
            <person name="Morin E."/>
            <person name="Salamov A."/>
            <person name="Lipzen A."/>
            <person name="Mereny Z."/>
            <person name="Hegedus B."/>
            <person name="Baldrian P."/>
            <person name="Stursova M."/>
            <person name="Weitz H."/>
            <person name="Taylor A."/>
            <person name="Grigoriev I.V."/>
            <person name="Nagy L.G."/>
            <person name="Martin F."/>
            <person name="Kauserud H."/>
        </authorList>
    </citation>
    <scope>NUCLEOTIDE SEQUENCE</scope>
    <source>
        <strain evidence="3">CBHHK067</strain>
    </source>
</reference>
<evidence type="ECO:0000259" key="2">
    <source>
        <dbReference type="Pfam" id="PF01693"/>
    </source>
</evidence>
<dbReference type="EMBL" id="JARKIE010000044">
    <property type="protein sequence ID" value="KAJ7693959.1"/>
    <property type="molecule type" value="Genomic_DNA"/>
</dbReference>
<accession>A0AAD7DLD1</accession>
<evidence type="ECO:0000313" key="4">
    <source>
        <dbReference type="Proteomes" id="UP001221757"/>
    </source>
</evidence>
<feature type="compositionally biased region" description="Polar residues" evidence="1">
    <location>
        <begin position="1"/>
        <end position="18"/>
    </location>
</feature>
<name>A0AAD7DLD1_MYCRO</name>
<feature type="compositionally biased region" description="Pro residues" evidence="1">
    <location>
        <begin position="323"/>
        <end position="342"/>
    </location>
</feature>
<feature type="region of interest" description="Disordered" evidence="1">
    <location>
        <begin position="318"/>
        <end position="352"/>
    </location>
</feature>
<feature type="compositionally biased region" description="Low complexity" evidence="1">
    <location>
        <begin position="65"/>
        <end position="93"/>
    </location>
</feature>
<dbReference type="Pfam" id="PF01693">
    <property type="entry name" value="Cauli_VI"/>
    <property type="match status" value="1"/>
</dbReference>
<evidence type="ECO:0000313" key="3">
    <source>
        <dbReference type="EMBL" id="KAJ7693959.1"/>
    </source>
</evidence>
<comment type="caution">
    <text evidence="3">The sequence shown here is derived from an EMBL/GenBank/DDBJ whole genome shotgun (WGS) entry which is preliminary data.</text>
</comment>
<dbReference type="InterPro" id="IPR037056">
    <property type="entry name" value="RNase_H1_N_sf"/>
</dbReference>
<sequence length="620" mass="67452">MTQLPPVSPGTEPQTSVPGATDNDVNVAALQPSPTMFALQSMLAAMQASLDSVSRATDQPPAPAASPVAPTVAASVPGPSTTPAPSMTAAPAAGPGPVFLTRGPWIAGAMYTVVPTLSLAAIAEQVTNEEAPLCNALALGAVSGVSRSAMKSYKTQALAIAAFNEMLQYNLVLVVYLLKIVEKISNHARSDFSLANLMHAVSLSVLVLPPPWVRLQRPAQVHSLDTVERSPIPLAATHFLCLSQPQSGPISLSTFTNQSIYHLCYRPTWNSHRLRQTHARPYRSYSLSMTAHDEHPEYDDPAFLDLLANLDRLSLQQYASPSPSIPPSPPPRTPSPRPPPYPAATRHTFPAARPHTYTTASVTYHYESPTQRGTTTEWSIAGAATQGVPGGHVHAVPHSTSKKTSRKKKAAYVVFCGRQCGIFYTWHVPHFPLSDTRALVSGVPNCIFRGYSTTADARAALAYAEARRWTRVCGTPMNLPIISLPQPVAPSSPCSNPLNGPETLDSQWYIVYRGISPGVYCSHLECQLNMLGIRGSLHESVIGHAATQSFFSPTAQELGRRNPVIPLLFPVITTRYFWQFSVICMALRYLLRVRTPHRNLNREFFFAPLHMYLGRLYCTP</sequence>
<feature type="region of interest" description="Disordered" evidence="1">
    <location>
        <begin position="54"/>
        <end position="93"/>
    </location>
</feature>
<dbReference type="Gene3D" id="3.40.970.10">
    <property type="entry name" value="Ribonuclease H1, N-terminal domain"/>
    <property type="match status" value="1"/>
</dbReference>
<keyword evidence="4" id="KW-1185">Reference proteome</keyword>
<protein>
    <recommendedName>
        <fullName evidence="2">Ribonuclease H1 N-terminal domain-containing protein</fullName>
    </recommendedName>
</protein>
<gene>
    <name evidence="3" type="ORF">B0H17DRAFT_1132328</name>
</gene>